<evidence type="ECO:0008006" key="3">
    <source>
        <dbReference type="Google" id="ProtNLM"/>
    </source>
</evidence>
<protein>
    <recommendedName>
        <fullName evidence="3">Nucleotidyltransferase domain-containing protein</fullName>
    </recommendedName>
</protein>
<dbReference type="Gene3D" id="3.30.460.10">
    <property type="entry name" value="Beta Polymerase, domain 2"/>
    <property type="match status" value="1"/>
</dbReference>
<proteinExistence type="predicted"/>
<dbReference type="Proteomes" id="UP001500190">
    <property type="component" value="Unassembled WGS sequence"/>
</dbReference>
<gene>
    <name evidence="1" type="ORF">GCM10009742_67410</name>
</gene>
<dbReference type="InterPro" id="IPR043519">
    <property type="entry name" value="NT_sf"/>
</dbReference>
<organism evidence="1 2">
    <name type="scientific">Kribbella karoonensis</name>
    <dbReference type="NCBI Taxonomy" id="324851"/>
    <lineage>
        <taxon>Bacteria</taxon>
        <taxon>Bacillati</taxon>
        <taxon>Actinomycetota</taxon>
        <taxon>Actinomycetes</taxon>
        <taxon>Propionibacteriales</taxon>
        <taxon>Kribbellaceae</taxon>
        <taxon>Kribbella</taxon>
    </lineage>
</organism>
<dbReference type="EMBL" id="BAAAND010000012">
    <property type="protein sequence ID" value="GAA1607768.1"/>
    <property type="molecule type" value="Genomic_DNA"/>
</dbReference>
<keyword evidence="2" id="KW-1185">Reference proteome</keyword>
<dbReference type="RefSeq" id="WP_344198830.1">
    <property type="nucleotide sequence ID" value="NZ_BAAAND010000012.1"/>
</dbReference>
<evidence type="ECO:0000313" key="2">
    <source>
        <dbReference type="Proteomes" id="UP001500190"/>
    </source>
</evidence>
<accession>A0ABP4QI88</accession>
<reference evidence="2" key="1">
    <citation type="journal article" date="2019" name="Int. J. Syst. Evol. Microbiol.">
        <title>The Global Catalogue of Microorganisms (GCM) 10K type strain sequencing project: providing services to taxonomists for standard genome sequencing and annotation.</title>
        <authorList>
            <consortium name="The Broad Institute Genomics Platform"/>
            <consortium name="The Broad Institute Genome Sequencing Center for Infectious Disease"/>
            <person name="Wu L."/>
            <person name="Ma J."/>
        </authorList>
    </citation>
    <scope>NUCLEOTIDE SEQUENCE [LARGE SCALE GENOMIC DNA]</scope>
    <source>
        <strain evidence="2">JCM 14304</strain>
    </source>
</reference>
<dbReference type="SUPFAM" id="SSF81301">
    <property type="entry name" value="Nucleotidyltransferase"/>
    <property type="match status" value="1"/>
</dbReference>
<sequence>MTFTPADRSALRDTLIAASRADTRITGAALTGSAAVGAEDEWSDIDLALGLAPDASHPEVLADWTARMYADHAAVHHTDVWSRSTVYRVFLLESTLQVDIAFAPSGAFGPLGPTFQLLFGEATQQEPWSTPDPADIIGLAWLYALHARSSIERGRSWQAEYMISGVRDHVLTLMCLRHGLPHSQGRGLHLLPATGDVEQTLVRSLDDAELRRAFRASVDVLLAEASYVDAELAVRLSGPLRALTA</sequence>
<name>A0ABP4QI88_9ACTN</name>
<comment type="caution">
    <text evidence="1">The sequence shown here is derived from an EMBL/GenBank/DDBJ whole genome shotgun (WGS) entry which is preliminary data.</text>
</comment>
<evidence type="ECO:0000313" key="1">
    <source>
        <dbReference type="EMBL" id="GAA1607768.1"/>
    </source>
</evidence>